<feature type="region of interest" description="Disordered" evidence="12">
    <location>
        <begin position="613"/>
        <end position="635"/>
    </location>
</feature>
<comment type="subcellular location">
    <subcellularLocation>
        <location evidence="3">Cell membrane</location>
        <topology evidence="3">Peripheral membrane protein</topology>
        <orientation evidence="3">Cytoplasmic side</orientation>
    </subcellularLocation>
    <subcellularLocation>
        <location evidence="2">Cytoplasm</location>
        <location evidence="2">Cytoskeleton</location>
        <location evidence="2">Actin patch</location>
    </subcellularLocation>
    <subcellularLocation>
        <location evidence="1">Endosome membrane</location>
        <topology evidence="1">Peripheral membrane protein</topology>
        <orientation evidence="1">Cytoplasmic side</orientation>
    </subcellularLocation>
</comment>
<dbReference type="PROSITE" id="PS50030">
    <property type="entry name" value="UBA"/>
    <property type="match status" value="1"/>
</dbReference>
<feature type="compositionally biased region" description="Polar residues" evidence="12">
    <location>
        <begin position="1399"/>
        <end position="1408"/>
    </location>
</feature>
<feature type="domain" description="EF-hand" evidence="15">
    <location>
        <begin position="352"/>
        <end position="387"/>
    </location>
</feature>
<keyword evidence="5" id="KW-0254">Endocytosis</keyword>
<dbReference type="InterPro" id="IPR011992">
    <property type="entry name" value="EF-hand-dom_pair"/>
</dbReference>
<dbReference type="PROSITE" id="PS50222">
    <property type="entry name" value="EF_HAND_2"/>
    <property type="match status" value="1"/>
</dbReference>
<feature type="compositionally biased region" description="Polar residues" evidence="12">
    <location>
        <begin position="883"/>
        <end position="915"/>
    </location>
</feature>
<reference evidence="16 17" key="1">
    <citation type="journal article" date="2024" name="IMA Fungus">
        <title>IMA Genome - F19 : A genome assembly and annotation guide to empower mycologists, including annotated draft genome sequences of Ceratocystis pirilliformis, Diaporthe australafricana, Fusarium ophioides, Paecilomyces lecythidis, and Sporothrix stenoceras.</title>
        <authorList>
            <person name="Aylward J."/>
            <person name="Wilson A.M."/>
            <person name="Visagie C.M."/>
            <person name="Spraker J."/>
            <person name="Barnes I."/>
            <person name="Buitendag C."/>
            <person name="Ceriani C."/>
            <person name="Del Mar Angel L."/>
            <person name="du Plessis D."/>
            <person name="Fuchs T."/>
            <person name="Gasser K."/>
            <person name="Kramer D."/>
            <person name="Li W."/>
            <person name="Munsamy K."/>
            <person name="Piso A."/>
            <person name="Price J.L."/>
            <person name="Sonnekus B."/>
            <person name="Thomas C."/>
            <person name="van der Nest A."/>
            <person name="van Dijk A."/>
            <person name="van Heerden A."/>
            <person name="van Vuuren N."/>
            <person name="Yilmaz N."/>
            <person name="Duong T.A."/>
            <person name="van der Merwe N.A."/>
            <person name="Wingfield M.J."/>
            <person name="Wingfield B.D."/>
        </authorList>
    </citation>
    <scope>NUCLEOTIDE SEQUENCE [LARGE SCALE GENOMIC DNA]</scope>
    <source>
        <strain evidence="16 17">CMW 5346</strain>
    </source>
</reference>
<feature type="region of interest" description="Disordered" evidence="12">
    <location>
        <begin position="507"/>
        <end position="596"/>
    </location>
</feature>
<dbReference type="Gene3D" id="1.10.8.10">
    <property type="entry name" value="DNA helicase RuvA subunit, C-terminal domain"/>
    <property type="match status" value="1"/>
</dbReference>
<dbReference type="PANTHER" id="PTHR11216:SF170">
    <property type="entry name" value="DYNAMIN ASSOCIATED PROTEIN 160, ISOFORM D"/>
    <property type="match status" value="1"/>
</dbReference>
<evidence type="ECO:0000256" key="8">
    <source>
        <dbReference type="ARBA" id="ARBA00023203"/>
    </source>
</evidence>
<gene>
    <name evidence="16" type="ORF">Sste5346_003291</name>
</gene>
<dbReference type="SUPFAM" id="SSF46934">
    <property type="entry name" value="UBA-like"/>
    <property type="match status" value="1"/>
</dbReference>
<feature type="domain" description="EH" evidence="14">
    <location>
        <begin position="165"/>
        <end position="255"/>
    </location>
</feature>
<feature type="domain" description="EH" evidence="14">
    <location>
        <begin position="353"/>
        <end position="446"/>
    </location>
</feature>
<protein>
    <recommendedName>
        <fullName evidence="18">Ef hand domain containing protein</fullName>
    </recommendedName>
</protein>
<evidence type="ECO:0000256" key="3">
    <source>
        <dbReference type="ARBA" id="ARBA00004413"/>
    </source>
</evidence>
<evidence type="ECO:0008006" key="18">
    <source>
        <dbReference type="Google" id="ProtNLM"/>
    </source>
</evidence>
<dbReference type="PROSITE" id="PS50031">
    <property type="entry name" value="EH"/>
    <property type="match status" value="3"/>
</dbReference>
<dbReference type="InterPro" id="IPR000261">
    <property type="entry name" value="EH_dom"/>
</dbReference>
<keyword evidence="8" id="KW-0009">Actin-binding</keyword>
<dbReference type="InterPro" id="IPR002048">
    <property type="entry name" value="EF_hand_dom"/>
</dbReference>
<dbReference type="SMART" id="SM00027">
    <property type="entry name" value="EH"/>
    <property type="match status" value="3"/>
</dbReference>
<comment type="function">
    <text evidence="10">Component of the PAN1 actin cytoskeleton-regulatory complex required for the internalization of endosomes during actin-coupled endocytosis. The complex links the site of endocytosis to the cell membrane-associated actin cytoskeleton. Mediates uptake of external molecules and vacuolar degradation of plasma membrane proteins. Plays a role in the proper organization of the cell membrane-associated actin cytoskeleton and promotes its destabilization.</text>
</comment>
<dbReference type="Pfam" id="PF12763">
    <property type="entry name" value="EH"/>
    <property type="match status" value="3"/>
</dbReference>
<evidence type="ECO:0000256" key="5">
    <source>
        <dbReference type="ARBA" id="ARBA00022583"/>
    </source>
</evidence>
<feature type="compositionally biased region" description="Low complexity" evidence="12">
    <location>
        <begin position="1085"/>
        <end position="1096"/>
    </location>
</feature>
<dbReference type="CDD" id="cd00052">
    <property type="entry name" value="EH"/>
    <property type="match status" value="3"/>
</dbReference>
<comment type="caution">
    <text evidence="16">The sequence shown here is derived from an EMBL/GenBank/DDBJ whole genome shotgun (WGS) entry which is preliminary data.</text>
</comment>
<feature type="compositionally biased region" description="Low complexity" evidence="12">
    <location>
        <begin position="478"/>
        <end position="487"/>
    </location>
</feature>
<feature type="compositionally biased region" description="Polar residues" evidence="12">
    <location>
        <begin position="623"/>
        <end position="635"/>
    </location>
</feature>
<evidence type="ECO:0000256" key="10">
    <source>
        <dbReference type="ARBA" id="ARBA00025194"/>
    </source>
</evidence>
<dbReference type="SMART" id="SM00165">
    <property type="entry name" value="UBA"/>
    <property type="match status" value="1"/>
</dbReference>
<feature type="region of interest" description="Disordered" evidence="12">
    <location>
        <begin position="113"/>
        <end position="158"/>
    </location>
</feature>
<dbReference type="SUPFAM" id="SSF47473">
    <property type="entry name" value="EF-hand"/>
    <property type="match status" value="3"/>
</dbReference>
<feature type="compositionally biased region" description="Acidic residues" evidence="12">
    <location>
        <begin position="1265"/>
        <end position="1279"/>
    </location>
</feature>
<evidence type="ECO:0000259" key="14">
    <source>
        <dbReference type="PROSITE" id="PS50031"/>
    </source>
</evidence>
<organism evidence="16 17">
    <name type="scientific">Sporothrix stenoceras</name>
    <dbReference type="NCBI Taxonomy" id="5173"/>
    <lineage>
        <taxon>Eukaryota</taxon>
        <taxon>Fungi</taxon>
        <taxon>Dikarya</taxon>
        <taxon>Ascomycota</taxon>
        <taxon>Pezizomycotina</taxon>
        <taxon>Sordariomycetes</taxon>
        <taxon>Sordariomycetidae</taxon>
        <taxon>Ophiostomatales</taxon>
        <taxon>Ophiostomataceae</taxon>
        <taxon>Sporothrix</taxon>
    </lineage>
</organism>
<feature type="compositionally biased region" description="Polar residues" evidence="12">
    <location>
        <begin position="570"/>
        <end position="581"/>
    </location>
</feature>
<feature type="domain" description="UBA" evidence="13">
    <location>
        <begin position="1405"/>
        <end position="1446"/>
    </location>
</feature>
<evidence type="ECO:0000256" key="12">
    <source>
        <dbReference type="SAM" id="MobiDB-lite"/>
    </source>
</evidence>
<feature type="region of interest" description="Disordered" evidence="12">
    <location>
        <begin position="1012"/>
        <end position="1034"/>
    </location>
</feature>
<feature type="compositionally biased region" description="Low complexity" evidence="12">
    <location>
        <begin position="1231"/>
        <end position="1264"/>
    </location>
</feature>
<accession>A0ABR3ZES8</accession>
<keyword evidence="9" id="KW-0963">Cytoplasm</keyword>
<evidence type="ECO:0000256" key="2">
    <source>
        <dbReference type="ARBA" id="ARBA00004134"/>
    </source>
</evidence>
<feature type="compositionally biased region" description="Pro residues" evidence="12">
    <location>
        <begin position="451"/>
        <end position="466"/>
    </location>
</feature>
<feature type="compositionally biased region" description="Low complexity" evidence="12">
    <location>
        <begin position="1211"/>
        <end position="1220"/>
    </location>
</feature>
<evidence type="ECO:0000256" key="9">
    <source>
        <dbReference type="ARBA" id="ARBA00023212"/>
    </source>
</evidence>
<keyword evidence="7 11" id="KW-0175">Coiled coil</keyword>
<evidence type="ECO:0000259" key="13">
    <source>
        <dbReference type="PROSITE" id="PS50030"/>
    </source>
</evidence>
<feature type="compositionally biased region" description="Polar residues" evidence="12">
    <location>
        <begin position="509"/>
        <end position="549"/>
    </location>
</feature>
<feature type="coiled-coil region" evidence="11">
    <location>
        <begin position="750"/>
        <end position="784"/>
    </location>
</feature>
<dbReference type="PANTHER" id="PTHR11216">
    <property type="entry name" value="EH DOMAIN"/>
    <property type="match status" value="1"/>
</dbReference>
<feature type="compositionally biased region" description="Acidic residues" evidence="12">
    <location>
        <begin position="1125"/>
        <end position="1142"/>
    </location>
</feature>
<keyword evidence="17" id="KW-1185">Reference proteome</keyword>
<feature type="compositionally biased region" description="Low complexity" evidence="12">
    <location>
        <begin position="872"/>
        <end position="881"/>
    </location>
</feature>
<evidence type="ECO:0000256" key="11">
    <source>
        <dbReference type="SAM" id="Coils"/>
    </source>
</evidence>
<feature type="compositionally biased region" description="Polar residues" evidence="12">
    <location>
        <begin position="1147"/>
        <end position="1161"/>
    </location>
</feature>
<dbReference type="EMBL" id="JAWCUI010000014">
    <property type="protein sequence ID" value="KAL1898880.1"/>
    <property type="molecule type" value="Genomic_DNA"/>
</dbReference>
<evidence type="ECO:0000256" key="6">
    <source>
        <dbReference type="ARBA" id="ARBA00022753"/>
    </source>
</evidence>
<feature type="region of interest" description="Disordered" evidence="12">
    <location>
        <begin position="872"/>
        <end position="983"/>
    </location>
</feature>
<evidence type="ECO:0000259" key="15">
    <source>
        <dbReference type="PROSITE" id="PS50222"/>
    </source>
</evidence>
<name>A0ABR3ZES8_9PEZI</name>
<proteinExistence type="predicted"/>
<feature type="region of interest" description="Disordered" evidence="12">
    <location>
        <begin position="1332"/>
        <end position="1409"/>
    </location>
</feature>
<feature type="region of interest" description="Disordered" evidence="12">
    <location>
        <begin position="1066"/>
        <end position="1296"/>
    </location>
</feature>
<keyword evidence="6" id="KW-0967">Endosome</keyword>
<dbReference type="Gene3D" id="1.10.238.10">
    <property type="entry name" value="EF-hand"/>
    <property type="match status" value="3"/>
</dbReference>
<evidence type="ECO:0000313" key="17">
    <source>
        <dbReference type="Proteomes" id="UP001583186"/>
    </source>
</evidence>
<keyword evidence="9" id="KW-0206">Cytoskeleton</keyword>
<dbReference type="Pfam" id="PF00627">
    <property type="entry name" value="UBA"/>
    <property type="match status" value="1"/>
</dbReference>
<feature type="domain" description="EH" evidence="14">
    <location>
        <begin position="19"/>
        <end position="95"/>
    </location>
</feature>
<feature type="compositionally biased region" description="Low complexity" evidence="12">
    <location>
        <begin position="550"/>
        <end position="562"/>
    </location>
</feature>
<feature type="compositionally biased region" description="Low complexity" evidence="12">
    <location>
        <begin position="131"/>
        <end position="147"/>
    </location>
</feature>
<feature type="compositionally biased region" description="Low complexity" evidence="12">
    <location>
        <begin position="1012"/>
        <end position="1021"/>
    </location>
</feature>
<evidence type="ECO:0000256" key="1">
    <source>
        <dbReference type="ARBA" id="ARBA00004125"/>
    </source>
</evidence>
<evidence type="ECO:0000256" key="7">
    <source>
        <dbReference type="ARBA" id="ARBA00023054"/>
    </source>
</evidence>
<dbReference type="Proteomes" id="UP001583186">
    <property type="component" value="Unassembled WGS sequence"/>
</dbReference>
<feature type="region of interest" description="Disordered" evidence="12">
    <location>
        <begin position="425"/>
        <end position="487"/>
    </location>
</feature>
<evidence type="ECO:0000313" key="16">
    <source>
        <dbReference type="EMBL" id="KAL1898880.1"/>
    </source>
</evidence>
<dbReference type="InterPro" id="IPR015940">
    <property type="entry name" value="UBA"/>
</dbReference>
<evidence type="ECO:0000256" key="4">
    <source>
        <dbReference type="ARBA" id="ARBA00011159"/>
    </source>
</evidence>
<dbReference type="Gene3D" id="1.10.287.1490">
    <property type="match status" value="1"/>
</dbReference>
<comment type="subunit">
    <text evidence="4">Component of the PAN1 actin cytoskeleton-regulatory complex.</text>
</comment>
<sequence>MASEGSDEVAANLNLTNEEKQVYGQLFRQADPESVGIVMGEVAVKFFEKTRLDSRILGEIWQIADRENRGFLTPAGFGVALRLIGHAQANREPSPNIALQQGPLPRFEGIATSAGALPSQGPLSATATGPLSAQGTGAGAQQLAAQGTGSGAGTASRVPPLAPERAAQYARVFQDQTHGEPVMSGETARRIFEKSGLGIDILGRIWTLADTEQRGALVQTEFIIAMHLLTSTKAGSLRALPNMLPAGLYEAATRGVAAAASGAGGNIGVAVGSPASPVARQQSPLGGGFGAGGIAPPPPTASISRQLTGQMTGHMRPAPPNFSNSPLGRAAAPAAPAAAPAATGSDWLITPQEKARMDPVFQNLDKTRKGYITGEEAVPFLTRSGLDEDTLAQIWDLADVNSEGHLTSDTFAVALYLIQQQRQRTDGSSALPAKLPANLVPPSLRSKTTTSPPPAAVAPTPPPPQPKSAMDDLFGLDSGASSTPSLPALAATPAGVSAAPAGLSDPFATASSPVQPSSPTRSPTVTNSFKPFVPSSSFGRSLTAQVTGDSNSSAPSAAARAAPAPPLPQQPTGMSTSSAAQNDLLGGDDGEASRGLSNDTAELANLSNQIGSLSKHTQETSAHRTTLQSELSQVNTQKKNFEQRLAQLRTMYEKEARDVRALEEQLKTSRSDTKTLQTQLATLEASYTDLQTQHQTISTQLQADQQENTNLKERIKVVSAEVNQLKPQIEKLKSEARQQKGIVAINRKQLSLGESERDKLKTEAEDLTRQNQDLARQIHNASVVSNASSASPSVASASGKNPFFRRTGSSDIMGVFSSPAQGSPSLPSASVAKPIGEQSFDDVFGPGPAAAPALVPAAPAAVAAIKPQFTGASTGSSSFSAVTAPTSETTTPGISRQGTDITQTAAPEPASQTSFLPFHSATTSPAPAAEAAVAAPPAPASVSSPAASVTSPAERASATASPVPVAPKEVPTSSPPAPEASSSNSAFGGFGATAAAATAVTAATADIAAASSTSDAASPAADADKGKSVWSQGHAAADSLSDPFTALDQQQDKAKEDFESAFASFKAARAAEPSGDDDAFEVKSPAGAAAATAPAAAKEEDPVNTDTSKAFANFHSEFPPISELNNDESDSDSDGGGFDDDFAPASPKNNQSQKAPETTPATLPEAANGKPEISKAASPELAKSTPAAESDIFSSPADVTPDVFSTPAPIPAAAPAAAPASSTNMDDIFSAPAASAPEPTPATAAAAAAPATIAPAAAPAATTASDDDFDGLDDDFDGLEEAREGSADDEFANANRSTLDDFQSAFTASPAGKQSSFGVDNSFDFSTLGASTASAGTAAAPSQGVNGTKAADPGDWFSFAADEAKPAATEAAPAAAAATESAGPSATTEDAARPATLSRLDTQNSTNDDPILRQLTAMGYSRSVALSALEKYDYNLDRAANFLASES</sequence>
<dbReference type="InterPro" id="IPR009060">
    <property type="entry name" value="UBA-like_sf"/>
</dbReference>
<feature type="compositionally biased region" description="Low complexity" evidence="12">
    <location>
        <begin position="920"/>
        <end position="967"/>
    </location>
</feature>
<feature type="compositionally biased region" description="Low complexity" evidence="12">
    <location>
        <begin position="1366"/>
        <end position="1389"/>
    </location>
</feature>